<keyword evidence="4" id="KW-1185">Reference proteome</keyword>
<reference evidence="2 4" key="1">
    <citation type="journal article" date="2008" name="Science">
        <title>The Physcomitrella genome reveals evolutionary insights into the conquest of land by plants.</title>
        <authorList>
            <person name="Rensing S."/>
            <person name="Lang D."/>
            <person name="Zimmer A."/>
            <person name="Terry A."/>
            <person name="Salamov A."/>
            <person name="Shapiro H."/>
            <person name="Nishiyama T."/>
            <person name="Perroud P.-F."/>
            <person name="Lindquist E."/>
            <person name="Kamisugi Y."/>
            <person name="Tanahashi T."/>
            <person name="Sakakibara K."/>
            <person name="Fujita T."/>
            <person name="Oishi K."/>
            <person name="Shin-I T."/>
            <person name="Kuroki Y."/>
            <person name="Toyoda A."/>
            <person name="Suzuki Y."/>
            <person name="Hashimoto A."/>
            <person name="Yamaguchi K."/>
            <person name="Sugano A."/>
            <person name="Kohara Y."/>
            <person name="Fujiyama A."/>
            <person name="Anterola A."/>
            <person name="Aoki S."/>
            <person name="Ashton N."/>
            <person name="Barbazuk W.B."/>
            <person name="Barker E."/>
            <person name="Bennetzen J."/>
            <person name="Bezanilla M."/>
            <person name="Blankenship R."/>
            <person name="Cho S.H."/>
            <person name="Dutcher S."/>
            <person name="Estelle M."/>
            <person name="Fawcett J.A."/>
            <person name="Gundlach H."/>
            <person name="Hanada K."/>
            <person name="Heyl A."/>
            <person name="Hicks K.A."/>
            <person name="Hugh J."/>
            <person name="Lohr M."/>
            <person name="Mayer K."/>
            <person name="Melkozernov A."/>
            <person name="Murata T."/>
            <person name="Nelson D."/>
            <person name="Pils B."/>
            <person name="Prigge M."/>
            <person name="Reiss B."/>
            <person name="Renner T."/>
            <person name="Rombauts S."/>
            <person name="Rushton P."/>
            <person name="Sanderfoot A."/>
            <person name="Schween G."/>
            <person name="Shiu S.-H."/>
            <person name="Stueber K."/>
            <person name="Theodoulou F.L."/>
            <person name="Tu H."/>
            <person name="Van de Peer Y."/>
            <person name="Verrier P.J."/>
            <person name="Waters E."/>
            <person name="Wood A."/>
            <person name="Yang L."/>
            <person name="Cove D."/>
            <person name="Cuming A."/>
            <person name="Hasebe M."/>
            <person name="Lucas S."/>
            <person name="Mishler D.B."/>
            <person name="Reski R."/>
            <person name="Grigoriev I."/>
            <person name="Quatrano R.S."/>
            <person name="Boore J.L."/>
        </authorList>
    </citation>
    <scope>NUCLEOTIDE SEQUENCE [LARGE SCALE GENOMIC DNA]</scope>
    <source>
        <strain evidence="3 4">cv. Gransden 2004</strain>
    </source>
</reference>
<proteinExistence type="predicted"/>
<dbReference type="EMBL" id="ABEU02000023">
    <property type="protein sequence ID" value="PNR29396.1"/>
    <property type="molecule type" value="Genomic_DNA"/>
</dbReference>
<sequence>MALRGGSMQTSTWHAEWGSPSPAPPIVNSNFLEGFLRLSKPLSTGAKYLTP</sequence>
<dbReference type="InParanoid" id="A0A2K1IJE5"/>
<accession>A0A2K1IJE5</accession>
<dbReference type="Proteomes" id="UP000006727">
    <property type="component" value="Chromosome 23"/>
</dbReference>
<dbReference type="AlphaFoldDB" id="A0A2K1IJE5"/>
<reference evidence="2 4" key="2">
    <citation type="journal article" date="2018" name="Plant J.">
        <title>The Physcomitrella patens chromosome-scale assembly reveals moss genome structure and evolution.</title>
        <authorList>
            <person name="Lang D."/>
            <person name="Ullrich K.K."/>
            <person name="Murat F."/>
            <person name="Fuchs J."/>
            <person name="Jenkins J."/>
            <person name="Haas F.B."/>
            <person name="Piednoel M."/>
            <person name="Gundlach H."/>
            <person name="Van Bel M."/>
            <person name="Meyberg R."/>
            <person name="Vives C."/>
            <person name="Morata J."/>
            <person name="Symeonidi A."/>
            <person name="Hiss M."/>
            <person name="Muchero W."/>
            <person name="Kamisugi Y."/>
            <person name="Saleh O."/>
            <person name="Blanc G."/>
            <person name="Decker E.L."/>
            <person name="van Gessel N."/>
            <person name="Grimwood J."/>
            <person name="Hayes R.D."/>
            <person name="Graham S.W."/>
            <person name="Gunter L.E."/>
            <person name="McDaniel S.F."/>
            <person name="Hoernstein S.N.W."/>
            <person name="Larsson A."/>
            <person name="Li F.W."/>
            <person name="Perroud P.F."/>
            <person name="Phillips J."/>
            <person name="Ranjan P."/>
            <person name="Rokshar D.S."/>
            <person name="Rothfels C.J."/>
            <person name="Schneider L."/>
            <person name="Shu S."/>
            <person name="Stevenson D.W."/>
            <person name="Thummler F."/>
            <person name="Tillich M."/>
            <person name="Villarreal Aguilar J.C."/>
            <person name="Widiez T."/>
            <person name="Wong G.K."/>
            <person name="Wymore A."/>
            <person name="Zhang Y."/>
            <person name="Zimmer A.D."/>
            <person name="Quatrano R.S."/>
            <person name="Mayer K.F.X."/>
            <person name="Goodstein D."/>
            <person name="Casacuberta J.M."/>
            <person name="Vandepoele K."/>
            <person name="Reski R."/>
            <person name="Cuming A.C."/>
            <person name="Tuskan G.A."/>
            <person name="Maumus F."/>
            <person name="Salse J."/>
            <person name="Schmutz J."/>
            <person name="Rensing S.A."/>
        </authorList>
    </citation>
    <scope>NUCLEOTIDE SEQUENCE [LARGE SCALE GENOMIC DNA]</scope>
    <source>
        <strain evidence="3 4">cv. Gransden 2004</strain>
    </source>
</reference>
<evidence type="ECO:0000313" key="4">
    <source>
        <dbReference type="Proteomes" id="UP000006727"/>
    </source>
</evidence>
<gene>
    <name evidence="2" type="ORF">PHYPA_028089</name>
</gene>
<evidence type="ECO:0000256" key="1">
    <source>
        <dbReference type="SAM" id="MobiDB-lite"/>
    </source>
</evidence>
<evidence type="ECO:0000313" key="3">
    <source>
        <dbReference type="EnsemblPlants" id="PAC:32948939.CDS.1"/>
    </source>
</evidence>
<organism evidence="2">
    <name type="scientific">Physcomitrium patens</name>
    <name type="common">Spreading-leaved earth moss</name>
    <name type="synonym">Physcomitrella patens</name>
    <dbReference type="NCBI Taxonomy" id="3218"/>
    <lineage>
        <taxon>Eukaryota</taxon>
        <taxon>Viridiplantae</taxon>
        <taxon>Streptophyta</taxon>
        <taxon>Embryophyta</taxon>
        <taxon>Bryophyta</taxon>
        <taxon>Bryophytina</taxon>
        <taxon>Bryopsida</taxon>
        <taxon>Funariidae</taxon>
        <taxon>Funariales</taxon>
        <taxon>Funariaceae</taxon>
        <taxon>Physcomitrium</taxon>
    </lineage>
</organism>
<dbReference type="Gramene" id="Pp3c23_14846V3.1">
    <property type="protein sequence ID" value="PAC:32948939.CDS.1"/>
    <property type="gene ID" value="Pp3c23_14846"/>
</dbReference>
<dbReference type="EnsemblPlants" id="Pp3c23_14846V3.1">
    <property type="protein sequence ID" value="PAC:32948939.CDS.1"/>
    <property type="gene ID" value="Pp3c23_14846"/>
</dbReference>
<reference evidence="3" key="3">
    <citation type="submission" date="2020-12" db="UniProtKB">
        <authorList>
            <consortium name="EnsemblPlants"/>
        </authorList>
    </citation>
    <scope>IDENTIFICATION</scope>
</reference>
<name>A0A2K1IJE5_PHYPA</name>
<protein>
    <submittedName>
        <fullName evidence="2 3">Uncharacterized protein</fullName>
    </submittedName>
</protein>
<feature type="region of interest" description="Disordered" evidence="1">
    <location>
        <begin position="1"/>
        <end position="22"/>
    </location>
</feature>
<evidence type="ECO:0000313" key="2">
    <source>
        <dbReference type="EMBL" id="PNR29396.1"/>
    </source>
</evidence>